<dbReference type="SUPFAM" id="SSF48264">
    <property type="entry name" value="Cytochrome P450"/>
    <property type="match status" value="1"/>
</dbReference>
<dbReference type="PANTHER" id="PTHR46696">
    <property type="entry name" value="P450, PUTATIVE (EUROFUNG)-RELATED"/>
    <property type="match status" value="1"/>
</dbReference>
<dbReference type="InterPro" id="IPR002397">
    <property type="entry name" value="Cyt_P450_B"/>
</dbReference>
<evidence type="ECO:0000313" key="4">
    <source>
        <dbReference type="Proteomes" id="UP000199529"/>
    </source>
</evidence>
<dbReference type="Pfam" id="PF00067">
    <property type="entry name" value="p450"/>
    <property type="match status" value="1"/>
</dbReference>
<dbReference type="GO" id="GO:0020037">
    <property type="term" value="F:heme binding"/>
    <property type="evidence" value="ECO:0007669"/>
    <property type="project" value="InterPro"/>
</dbReference>
<comment type="similarity">
    <text evidence="1 2">Belongs to the cytochrome P450 family.</text>
</comment>
<keyword evidence="2" id="KW-0479">Metal-binding</keyword>
<evidence type="ECO:0000256" key="1">
    <source>
        <dbReference type="ARBA" id="ARBA00010617"/>
    </source>
</evidence>
<reference evidence="4" key="1">
    <citation type="submission" date="2016-10" db="EMBL/GenBank/DDBJ databases">
        <authorList>
            <person name="Varghese N."/>
            <person name="Submissions S."/>
        </authorList>
    </citation>
    <scope>NUCLEOTIDE SEQUENCE [LARGE SCALE GENOMIC DNA]</scope>
    <source>
        <strain evidence="4">CGMCC 4.3530</strain>
    </source>
</reference>
<dbReference type="InterPro" id="IPR017972">
    <property type="entry name" value="Cyt_P450_CS"/>
</dbReference>
<proteinExistence type="inferred from homology"/>
<dbReference type="PRINTS" id="PR00359">
    <property type="entry name" value="BP450"/>
</dbReference>
<organism evidence="3 4">
    <name type="scientific">Saccharopolyspora shandongensis</name>
    <dbReference type="NCBI Taxonomy" id="418495"/>
    <lineage>
        <taxon>Bacteria</taxon>
        <taxon>Bacillati</taxon>
        <taxon>Actinomycetota</taxon>
        <taxon>Actinomycetes</taxon>
        <taxon>Pseudonocardiales</taxon>
        <taxon>Pseudonocardiaceae</taxon>
        <taxon>Saccharopolyspora</taxon>
    </lineage>
</organism>
<dbReference type="Proteomes" id="UP000199529">
    <property type="component" value="Unassembled WGS sequence"/>
</dbReference>
<evidence type="ECO:0000256" key="2">
    <source>
        <dbReference type="RuleBase" id="RU000461"/>
    </source>
</evidence>
<keyword evidence="2" id="KW-0408">Iron</keyword>
<dbReference type="GO" id="GO:0004497">
    <property type="term" value="F:monooxygenase activity"/>
    <property type="evidence" value="ECO:0007669"/>
    <property type="project" value="UniProtKB-KW"/>
</dbReference>
<dbReference type="Gene3D" id="1.10.630.10">
    <property type="entry name" value="Cytochrome P450"/>
    <property type="match status" value="1"/>
</dbReference>
<dbReference type="CDD" id="cd00302">
    <property type="entry name" value="cytochrome_P450"/>
    <property type="match status" value="1"/>
</dbReference>
<evidence type="ECO:0000313" key="3">
    <source>
        <dbReference type="EMBL" id="SDW05270.1"/>
    </source>
</evidence>
<dbReference type="InterPro" id="IPR001128">
    <property type="entry name" value="Cyt_P450"/>
</dbReference>
<name>A0A1H2QED4_9PSEU</name>
<accession>A0A1H2QED4</accession>
<dbReference type="InterPro" id="IPR036396">
    <property type="entry name" value="Cyt_P450_sf"/>
</dbReference>
<dbReference type="GO" id="GO:0016705">
    <property type="term" value="F:oxidoreductase activity, acting on paired donors, with incorporation or reduction of molecular oxygen"/>
    <property type="evidence" value="ECO:0007669"/>
    <property type="project" value="InterPro"/>
</dbReference>
<keyword evidence="4" id="KW-1185">Reference proteome</keyword>
<dbReference type="OrthoDB" id="502624at2"/>
<dbReference type="GO" id="GO:0005506">
    <property type="term" value="F:iron ion binding"/>
    <property type="evidence" value="ECO:0007669"/>
    <property type="project" value="InterPro"/>
</dbReference>
<sequence length="412" mass="44579">MADQSAHDSEIVGRVIDLLGRRDPAQRHEARLLWASRPALYLLLRLSSRGGPIRRVPRLGWVVNDPVVARRILNDGAHFTLLGEGGVGHLWAQVLGDYVYRIFDGPGHADLRSRARDLFTDATARPLVRRVFDPALQPAVERLRAGEVVDLADLSRVLVGRMMADLLGLDLPPEDEHYRAVFGTGERLAKLALGSAASTELPPEVVAQAKPIIADLTRNVPAAFAEAPAETLLGRCRELGLSLEETSGIAALLMVAGTETAATAMARTVALLHDTGQQHQLRESPELLPDAVREGLRVTTPAPLIGRSVSNDVTVGGASMRAGERVMLLTYVANNRVGRFDVNRPYVPETRQLWFGAGRHLCLGAALARAEISHLLQAILDAGPIRVVSRRPARGVLIPSYAELGITTAPPR</sequence>
<keyword evidence="2" id="KW-0503">Monooxygenase</keyword>
<gene>
    <name evidence="3" type="ORF">SAMN05216215_100173</name>
</gene>
<dbReference type="STRING" id="418495.SAMN05216215_100173"/>
<keyword evidence="2" id="KW-0349">Heme</keyword>
<dbReference type="EMBL" id="FNOK01000001">
    <property type="protein sequence ID" value="SDW05270.1"/>
    <property type="molecule type" value="Genomic_DNA"/>
</dbReference>
<dbReference type="PROSITE" id="PS00086">
    <property type="entry name" value="CYTOCHROME_P450"/>
    <property type="match status" value="1"/>
</dbReference>
<keyword evidence="2" id="KW-0560">Oxidoreductase</keyword>
<dbReference type="AlphaFoldDB" id="A0A1H2QED4"/>
<protein>
    <submittedName>
        <fullName evidence="3">Cytochrome P450</fullName>
    </submittedName>
</protein>
<dbReference type="PANTHER" id="PTHR46696:SF1">
    <property type="entry name" value="CYTOCHROME P450 YJIB-RELATED"/>
    <property type="match status" value="1"/>
</dbReference>